<feature type="transmembrane region" description="Helical" evidence="1">
    <location>
        <begin position="104"/>
        <end position="121"/>
    </location>
</feature>
<feature type="transmembrane region" description="Helical" evidence="1">
    <location>
        <begin position="152"/>
        <end position="170"/>
    </location>
</feature>
<feature type="transmembrane region" description="Helical" evidence="1">
    <location>
        <begin position="350"/>
        <end position="369"/>
    </location>
</feature>
<reference evidence="3" key="1">
    <citation type="submission" date="2018-12" db="EMBL/GenBank/DDBJ databases">
        <authorList>
            <person name="Sun L."/>
            <person name="Chen Z."/>
        </authorList>
    </citation>
    <scope>NUCLEOTIDE SEQUENCE [LARGE SCALE GENOMIC DNA]</scope>
    <source>
        <strain evidence="3">3-2-2</strain>
    </source>
</reference>
<protein>
    <submittedName>
        <fullName evidence="3">DUF418 domain-containing protein</fullName>
    </submittedName>
</protein>
<feature type="transmembrane region" description="Helical" evidence="1">
    <location>
        <begin position="283"/>
        <end position="300"/>
    </location>
</feature>
<comment type="caution">
    <text evidence="3">The sequence shown here is derived from an EMBL/GenBank/DDBJ whole genome shotgun (WGS) entry which is preliminary data.</text>
</comment>
<proteinExistence type="predicted"/>
<dbReference type="InterPro" id="IPR007349">
    <property type="entry name" value="DUF418"/>
</dbReference>
<feature type="transmembrane region" description="Helical" evidence="1">
    <location>
        <begin position="58"/>
        <end position="83"/>
    </location>
</feature>
<dbReference type="AlphaFoldDB" id="A0A429Y1X0"/>
<evidence type="ECO:0000313" key="3">
    <source>
        <dbReference type="EMBL" id="RST75204.1"/>
    </source>
</evidence>
<keyword evidence="1" id="KW-1133">Transmembrane helix</keyword>
<keyword evidence="1" id="KW-0812">Transmembrane</keyword>
<feature type="transmembrane region" description="Helical" evidence="1">
    <location>
        <begin position="246"/>
        <end position="263"/>
    </location>
</feature>
<feature type="transmembrane region" description="Helical" evidence="1">
    <location>
        <begin position="320"/>
        <end position="338"/>
    </location>
</feature>
<evidence type="ECO:0000259" key="2">
    <source>
        <dbReference type="Pfam" id="PF04235"/>
    </source>
</evidence>
<sequence length="401" mass="45193">MMASKKVNPVGVMDRIQTLDVLRGFSLLGILIVNMIGFHSPYGYYNPYDWWEYGDLTWYTWIDILVQGSFYPIFSLMFGYGMVIMQRRSAIRGTSFWTISVRRLSVLLIFGIIHAFLIWYGDILITYALMGMVLLLFLRLSGPWLMGLGWGLYLLPQLLFSGMLIVVSIFDSTSLADYIDIAGLQQAEITYASGSFMEITSQRIADWKTNNLSGGFIIYLFLILPMMMIGAGAGKMQWLEKADIQWKKWLVILLIALPVGIAAKMLPFMTGLSISYQYIQDTIGGPVLGIAYIAGIVLIMKSAKVAKLLHPLSSAGRMSITIYVTQSLIGTLIFYHYGLGLYGKISLATGTWLAIAIYIIQVIFAEIWLGKFKHGPVEKFWRFLTYGKKRKRGAGNEVNEL</sequence>
<gene>
    <name evidence="3" type="ORF">D4T97_008065</name>
</gene>
<evidence type="ECO:0000256" key="1">
    <source>
        <dbReference type="SAM" id="Phobius"/>
    </source>
</evidence>
<accession>A0A429Y1X0</accession>
<keyword evidence="4" id="KW-1185">Reference proteome</keyword>
<dbReference type="Pfam" id="PF04235">
    <property type="entry name" value="DUF418"/>
    <property type="match status" value="1"/>
</dbReference>
<dbReference type="EMBL" id="QYTV02000003">
    <property type="protein sequence ID" value="RST75204.1"/>
    <property type="molecule type" value="Genomic_DNA"/>
</dbReference>
<keyword evidence="1" id="KW-0472">Membrane</keyword>
<organism evidence="3 4">
    <name type="scientific">Siminovitchia acidinfaciens</name>
    <dbReference type="NCBI Taxonomy" id="2321395"/>
    <lineage>
        <taxon>Bacteria</taxon>
        <taxon>Bacillati</taxon>
        <taxon>Bacillota</taxon>
        <taxon>Bacilli</taxon>
        <taxon>Bacillales</taxon>
        <taxon>Bacillaceae</taxon>
        <taxon>Siminovitchia</taxon>
    </lineage>
</organism>
<evidence type="ECO:0000313" key="4">
    <source>
        <dbReference type="Proteomes" id="UP000287156"/>
    </source>
</evidence>
<dbReference type="OrthoDB" id="9807744at2"/>
<dbReference type="InterPro" id="IPR052529">
    <property type="entry name" value="Bact_Transport_Assoc"/>
</dbReference>
<dbReference type="PANTHER" id="PTHR30590">
    <property type="entry name" value="INNER MEMBRANE PROTEIN"/>
    <property type="match status" value="1"/>
</dbReference>
<dbReference type="Proteomes" id="UP000287156">
    <property type="component" value="Unassembled WGS sequence"/>
</dbReference>
<feature type="transmembrane region" description="Helical" evidence="1">
    <location>
        <begin position="216"/>
        <end position="234"/>
    </location>
</feature>
<dbReference type="PANTHER" id="PTHR30590:SF2">
    <property type="entry name" value="INNER MEMBRANE PROTEIN"/>
    <property type="match status" value="1"/>
</dbReference>
<feature type="domain" description="DUF418" evidence="2">
    <location>
        <begin position="233"/>
        <end position="388"/>
    </location>
</feature>
<feature type="transmembrane region" description="Helical" evidence="1">
    <location>
        <begin position="21"/>
        <end position="38"/>
    </location>
</feature>
<name>A0A429Y1X0_9BACI</name>